<dbReference type="HOGENOM" id="CLU_141597_0_0_6"/>
<organism evidence="2 3">
    <name type="scientific">Hahella chejuensis (strain KCTC 2396)</name>
    <dbReference type="NCBI Taxonomy" id="349521"/>
    <lineage>
        <taxon>Bacteria</taxon>
        <taxon>Pseudomonadati</taxon>
        <taxon>Pseudomonadota</taxon>
        <taxon>Gammaproteobacteria</taxon>
        <taxon>Oceanospirillales</taxon>
        <taxon>Hahellaceae</taxon>
        <taxon>Hahella</taxon>
    </lineage>
</organism>
<keyword evidence="3" id="KW-1185">Reference proteome</keyword>
<dbReference type="KEGG" id="hch:HCH_02784"/>
<dbReference type="OrthoDB" id="6637315at2"/>
<dbReference type="EMBL" id="CP000155">
    <property type="protein sequence ID" value="ABC29564.1"/>
    <property type="molecule type" value="Genomic_DNA"/>
</dbReference>
<sequence>MIEIEWVRCERPTQPGGLLAREEHKVDCLRSLLQLQPDRQTALLGVAAASCIVILGREQDLPWIPGVIYLGRAASSPHLWWPTYLQPTTPPDLLQHAVHRHAGSGDFAIDPERQTLIPLREALPLDPHTIQDILKRHAA</sequence>
<dbReference type="eggNOG" id="ENOG5033MS0">
    <property type="taxonomic scope" value="Bacteria"/>
</dbReference>
<proteinExistence type="predicted"/>
<dbReference type="Pfam" id="PF19921">
    <property type="entry name" value="bpX5"/>
    <property type="match status" value="1"/>
</dbReference>
<dbReference type="AlphaFoldDB" id="Q2SIG0"/>
<evidence type="ECO:0000313" key="2">
    <source>
        <dbReference type="EMBL" id="ABC29564.1"/>
    </source>
</evidence>
<protein>
    <recommendedName>
        <fullName evidence="1">MoxR-vWA-beta-propeller ternary system domain-containing protein</fullName>
    </recommendedName>
</protein>
<dbReference type="InterPro" id="IPR045548">
    <property type="entry name" value="bpX5"/>
</dbReference>
<dbReference type="RefSeq" id="WP_011396633.1">
    <property type="nucleotide sequence ID" value="NC_007645.1"/>
</dbReference>
<reference evidence="2 3" key="1">
    <citation type="journal article" date="2005" name="Nucleic Acids Res.">
        <title>Genomic blueprint of Hahella chejuensis, a marine microbe producing an algicidal agent.</title>
        <authorList>
            <person name="Jeong H."/>
            <person name="Yim J.H."/>
            <person name="Lee C."/>
            <person name="Choi S.-H."/>
            <person name="Park Y.K."/>
            <person name="Yoon S.H."/>
            <person name="Hur C.-G."/>
            <person name="Kang H.-Y."/>
            <person name="Kim D."/>
            <person name="Lee H.H."/>
            <person name="Park K.H."/>
            <person name="Park S.-H."/>
            <person name="Park H.-S."/>
            <person name="Lee H.K."/>
            <person name="Oh T.K."/>
            <person name="Kim J.F."/>
        </authorList>
    </citation>
    <scope>NUCLEOTIDE SEQUENCE [LARGE SCALE GENOMIC DNA]</scope>
    <source>
        <strain evidence="2 3">KCTC 2396</strain>
    </source>
</reference>
<evidence type="ECO:0000259" key="1">
    <source>
        <dbReference type="Pfam" id="PF19921"/>
    </source>
</evidence>
<gene>
    <name evidence="2" type="ordered locus">HCH_02784</name>
</gene>
<evidence type="ECO:0000313" key="3">
    <source>
        <dbReference type="Proteomes" id="UP000000238"/>
    </source>
</evidence>
<name>Q2SIG0_HAHCH</name>
<accession>Q2SIG0</accession>
<dbReference type="STRING" id="349521.HCH_02784"/>
<dbReference type="Proteomes" id="UP000000238">
    <property type="component" value="Chromosome"/>
</dbReference>
<feature type="domain" description="MoxR-vWA-beta-propeller ternary system" evidence="1">
    <location>
        <begin position="3"/>
        <end position="137"/>
    </location>
</feature>